<dbReference type="SUPFAM" id="SSF142897">
    <property type="entry name" value="TFB5-like"/>
    <property type="match status" value="1"/>
</dbReference>
<dbReference type="SMART" id="SM01395">
    <property type="entry name" value="Tbf5"/>
    <property type="match status" value="1"/>
</dbReference>
<dbReference type="Gene3D" id="3.30.70.1220">
    <property type="entry name" value="TFB5-like"/>
    <property type="match status" value="1"/>
</dbReference>
<evidence type="ECO:0000256" key="5">
    <source>
        <dbReference type="ARBA" id="ARBA00023163"/>
    </source>
</evidence>
<dbReference type="InterPro" id="IPR035935">
    <property type="entry name" value="TFB5-like_sf"/>
</dbReference>
<evidence type="ECO:0000256" key="6">
    <source>
        <dbReference type="ARBA" id="ARBA00023204"/>
    </source>
</evidence>
<dbReference type="PANTHER" id="PTHR28580:SF1">
    <property type="entry name" value="GENERAL TRANSCRIPTION FACTOR IIH SUBUNIT 5"/>
    <property type="match status" value="1"/>
</dbReference>
<sequence>MVRAVKGVLLTCDPAVKQLILSLNDNPNNYNSNDCYLSTPFIIQDLDETHVLVTNDCVNQVRAKVEAEVSRVVKKRKKKNFIRIRIRIDSNCLKSFFFKKMKKKRVLRERELKYI</sequence>
<dbReference type="GO" id="GO:0006294">
    <property type="term" value="P:nucleotide-excision repair, preincision complex assembly"/>
    <property type="evidence" value="ECO:0007669"/>
    <property type="project" value="TreeGrafter"/>
</dbReference>
<evidence type="ECO:0000256" key="3">
    <source>
        <dbReference type="ARBA" id="ARBA00022763"/>
    </source>
</evidence>
<comment type="function">
    <text evidence="8">In NER, TFIIH acts by opening DNA around the lesion to allow the excision of the damaged oligonucleotide and its replacement by a new DNA fragment. In transcription, TFIIH has an essential role in transcription initiation. When the pre-initiation complex (PIC) has been established, TFIIH is required for promoter opening and promoter escape.</text>
</comment>
<comment type="subunit">
    <text evidence="8">Component of the 7-subunit TFIIH core complex.</text>
</comment>
<dbReference type="GO" id="GO:0006367">
    <property type="term" value="P:transcription initiation at RNA polymerase II promoter"/>
    <property type="evidence" value="ECO:0007669"/>
    <property type="project" value="UniProtKB-UniRule"/>
</dbReference>
<reference evidence="9" key="1">
    <citation type="submission" date="2022-06" db="EMBL/GenBank/DDBJ databases">
        <authorList>
            <consortium name="SYNGENTA / RWTH Aachen University"/>
        </authorList>
    </citation>
    <scope>NUCLEOTIDE SEQUENCE</scope>
</reference>
<dbReference type="Proteomes" id="UP001153365">
    <property type="component" value="Unassembled WGS sequence"/>
</dbReference>
<evidence type="ECO:0000256" key="2">
    <source>
        <dbReference type="ARBA" id="ARBA00007470"/>
    </source>
</evidence>
<dbReference type="GO" id="GO:0000439">
    <property type="term" value="C:transcription factor TFIIH core complex"/>
    <property type="evidence" value="ECO:0007669"/>
    <property type="project" value="UniProtKB-UniRule"/>
</dbReference>
<comment type="similarity">
    <text evidence="2 8">Belongs to the TFB5 family.</text>
</comment>
<dbReference type="PANTHER" id="PTHR28580">
    <property type="entry name" value="GENERAL TRANSCRIPTION FACTOR IIH SUBUNIT 5"/>
    <property type="match status" value="1"/>
</dbReference>
<evidence type="ECO:0000256" key="1">
    <source>
        <dbReference type="ARBA" id="ARBA00004123"/>
    </source>
</evidence>
<name>A0AAV0AJY6_PHAPC</name>
<protein>
    <recommendedName>
        <fullName evidence="8">General transcription and DNA repair factor IIH subunit TFB5</fullName>
    </recommendedName>
</protein>
<evidence type="ECO:0000256" key="4">
    <source>
        <dbReference type="ARBA" id="ARBA00023015"/>
    </source>
</evidence>
<keyword evidence="3 8" id="KW-0227">DNA damage</keyword>
<evidence type="ECO:0000256" key="7">
    <source>
        <dbReference type="ARBA" id="ARBA00023242"/>
    </source>
</evidence>
<dbReference type="Pfam" id="PF06331">
    <property type="entry name" value="Tfb5"/>
    <property type="match status" value="1"/>
</dbReference>
<organism evidence="9 10">
    <name type="scientific">Phakopsora pachyrhizi</name>
    <name type="common">Asian soybean rust disease fungus</name>
    <dbReference type="NCBI Taxonomy" id="170000"/>
    <lineage>
        <taxon>Eukaryota</taxon>
        <taxon>Fungi</taxon>
        <taxon>Dikarya</taxon>
        <taxon>Basidiomycota</taxon>
        <taxon>Pucciniomycotina</taxon>
        <taxon>Pucciniomycetes</taxon>
        <taxon>Pucciniales</taxon>
        <taxon>Phakopsoraceae</taxon>
        <taxon>Phakopsora</taxon>
    </lineage>
</organism>
<keyword evidence="10" id="KW-1185">Reference proteome</keyword>
<accession>A0AAV0AJY6</accession>
<keyword evidence="4 8" id="KW-0805">Transcription regulation</keyword>
<gene>
    <name evidence="9" type="ORF">PPACK8108_LOCUS2882</name>
</gene>
<dbReference type="AlphaFoldDB" id="A0AAV0AJY6"/>
<evidence type="ECO:0000313" key="9">
    <source>
        <dbReference type="EMBL" id="CAH7668376.1"/>
    </source>
</evidence>
<keyword evidence="6 8" id="KW-0234">DNA repair</keyword>
<dbReference type="EMBL" id="CALTRL010000505">
    <property type="protein sequence ID" value="CAH7668376.1"/>
    <property type="molecule type" value="Genomic_DNA"/>
</dbReference>
<evidence type="ECO:0000313" key="10">
    <source>
        <dbReference type="Proteomes" id="UP001153365"/>
    </source>
</evidence>
<evidence type="ECO:0000256" key="8">
    <source>
        <dbReference type="RuleBase" id="RU368032"/>
    </source>
</evidence>
<keyword evidence="7 8" id="KW-0539">Nucleus</keyword>
<dbReference type="InterPro" id="IPR009400">
    <property type="entry name" value="TFIIH_TTDA/Tfb5"/>
</dbReference>
<comment type="caution">
    <text evidence="9">The sequence shown here is derived from an EMBL/GenBank/DDBJ whole genome shotgun (WGS) entry which is preliminary data.</text>
</comment>
<proteinExistence type="inferred from homology"/>
<dbReference type="GO" id="GO:0005675">
    <property type="term" value="C:transcription factor TFIIH holo complex"/>
    <property type="evidence" value="ECO:0007669"/>
    <property type="project" value="TreeGrafter"/>
</dbReference>
<keyword evidence="5 8" id="KW-0804">Transcription</keyword>
<comment type="subcellular location">
    <subcellularLocation>
        <location evidence="1 8">Nucleus</location>
    </subcellularLocation>
</comment>